<proteinExistence type="inferred from homology"/>
<dbReference type="InterPro" id="IPR019897">
    <property type="entry name" value="RidA_CS"/>
</dbReference>
<dbReference type="EMBL" id="JBHSGB010000001">
    <property type="protein sequence ID" value="MFC4653574.1"/>
    <property type="molecule type" value="Genomic_DNA"/>
</dbReference>
<evidence type="ECO:0000313" key="3">
    <source>
        <dbReference type="Proteomes" id="UP001595962"/>
    </source>
</evidence>
<organism evidence="2 3">
    <name type="scientific">Rheinheimera marina</name>
    <dbReference type="NCBI Taxonomy" id="1774958"/>
    <lineage>
        <taxon>Bacteria</taxon>
        <taxon>Pseudomonadati</taxon>
        <taxon>Pseudomonadota</taxon>
        <taxon>Gammaproteobacteria</taxon>
        <taxon>Chromatiales</taxon>
        <taxon>Chromatiaceae</taxon>
        <taxon>Rheinheimera</taxon>
    </lineage>
</organism>
<dbReference type="Proteomes" id="UP001595962">
    <property type="component" value="Unassembled WGS sequence"/>
</dbReference>
<dbReference type="PANTHER" id="PTHR47328">
    <property type="match status" value="1"/>
</dbReference>
<keyword evidence="3" id="KW-1185">Reference proteome</keyword>
<gene>
    <name evidence="2" type="ORF">ACFO3I_00915</name>
</gene>
<dbReference type="SUPFAM" id="SSF55298">
    <property type="entry name" value="YjgF-like"/>
    <property type="match status" value="1"/>
</dbReference>
<comment type="similarity">
    <text evidence="1">Belongs to the RutC family.</text>
</comment>
<protein>
    <submittedName>
        <fullName evidence="2">RidA family protein</fullName>
    </submittedName>
</protein>
<reference evidence="3" key="1">
    <citation type="journal article" date="2019" name="Int. J. Syst. Evol. Microbiol.">
        <title>The Global Catalogue of Microorganisms (GCM) 10K type strain sequencing project: providing services to taxonomists for standard genome sequencing and annotation.</title>
        <authorList>
            <consortium name="The Broad Institute Genomics Platform"/>
            <consortium name="The Broad Institute Genome Sequencing Center for Infectious Disease"/>
            <person name="Wu L."/>
            <person name="Ma J."/>
        </authorList>
    </citation>
    <scope>NUCLEOTIDE SEQUENCE [LARGE SCALE GENOMIC DNA]</scope>
    <source>
        <strain evidence="3">DT28</strain>
    </source>
</reference>
<evidence type="ECO:0000313" key="2">
    <source>
        <dbReference type="EMBL" id="MFC4653574.1"/>
    </source>
</evidence>
<dbReference type="Pfam" id="PF01042">
    <property type="entry name" value="Ribonuc_L-PSP"/>
    <property type="match status" value="1"/>
</dbReference>
<dbReference type="PANTHER" id="PTHR47328:SF1">
    <property type="entry name" value="RUTC FAMILY PROTEIN YOAB"/>
    <property type="match status" value="1"/>
</dbReference>
<dbReference type="PROSITE" id="PS01094">
    <property type="entry name" value="UPF0076"/>
    <property type="match status" value="1"/>
</dbReference>
<dbReference type="CDD" id="cd06150">
    <property type="entry name" value="YjgF_YER057c_UK114_like_2"/>
    <property type="match status" value="1"/>
</dbReference>
<name>A0ABV9JHM9_9GAMM</name>
<dbReference type="InterPro" id="IPR035959">
    <property type="entry name" value="RutC-like_sf"/>
</dbReference>
<dbReference type="RefSeq" id="WP_377330970.1">
    <property type="nucleotide sequence ID" value="NZ_JBHSGB010000001.1"/>
</dbReference>
<evidence type="ECO:0000256" key="1">
    <source>
        <dbReference type="ARBA" id="ARBA00010552"/>
    </source>
</evidence>
<dbReference type="Gene3D" id="3.30.1330.40">
    <property type="entry name" value="RutC-like"/>
    <property type="match status" value="1"/>
</dbReference>
<comment type="caution">
    <text evidence="2">The sequence shown here is derived from an EMBL/GenBank/DDBJ whole genome shotgun (WGS) entry which is preliminary data.</text>
</comment>
<dbReference type="InterPro" id="IPR006175">
    <property type="entry name" value="YjgF/YER057c/UK114"/>
</dbReference>
<sequence>MIQRILPGKRYSEAVIAQGLMFCSGMVPENTDADATAQTQNVLQQIDQLLASQGTDKSRIVDATIYLADMADYNAMNEAWDAWVAEGHAPARATVEARLADPHWKVEIKVVAALSQN</sequence>
<accession>A0ABV9JHM9</accession>
<dbReference type="InterPro" id="IPR035709">
    <property type="entry name" value="YoaB-like"/>
</dbReference>